<organism evidence="8">
    <name type="scientific">Danio rerio</name>
    <name type="common">Zebrafish</name>
    <name type="synonym">Brachydanio rerio</name>
    <dbReference type="NCBI Taxonomy" id="7955"/>
    <lineage>
        <taxon>Eukaryota</taxon>
        <taxon>Metazoa</taxon>
        <taxon>Chordata</taxon>
        <taxon>Craniata</taxon>
        <taxon>Vertebrata</taxon>
        <taxon>Euteleostomi</taxon>
        <taxon>Actinopterygii</taxon>
        <taxon>Neopterygii</taxon>
        <taxon>Teleostei</taxon>
        <taxon>Ostariophysi</taxon>
        <taxon>Cypriniformes</taxon>
        <taxon>Danionidae</taxon>
        <taxon>Danioninae</taxon>
        <taxon>Danio</taxon>
    </lineage>
</organism>
<dbReference type="Ensembl" id="ENSDART00000187084.1">
    <property type="protein sequence ID" value="ENSDARP00000146517.1"/>
    <property type="gene ID" value="ENSDARG00000114338.1"/>
</dbReference>
<dbReference type="PANTHER" id="PTHR24364">
    <property type="entry name" value="LP06937P"/>
    <property type="match status" value="1"/>
</dbReference>
<dbReference type="InterPro" id="IPR003591">
    <property type="entry name" value="Leu-rich_rpt_typical-subtyp"/>
</dbReference>
<evidence type="ECO:0000256" key="6">
    <source>
        <dbReference type="SAM" id="SignalP"/>
    </source>
</evidence>
<reference evidence="8 9" key="2">
    <citation type="journal article" date="2013" name="Nature">
        <title>The zebrafish reference genome sequence and its relationship to the human genome.</title>
        <authorList>
            <consortium name="Genome Reference Consortium Zebrafish"/>
            <person name="Howe K."/>
            <person name="Clark M.D."/>
            <person name="Torroja C.F."/>
            <person name="Torrance J."/>
            <person name="Berthelot C."/>
            <person name="Muffato M."/>
            <person name="Collins J.E."/>
            <person name="Humphray S."/>
            <person name="McLaren K."/>
            <person name="Matthews L."/>
            <person name="McLaren S."/>
            <person name="Sealy I."/>
            <person name="Caccamo M."/>
            <person name="Churcher C."/>
            <person name="Scott C."/>
            <person name="Barrett J.C."/>
            <person name="Koch R."/>
            <person name="Rauch G.J."/>
            <person name="White S."/>
            <person name="Chow W."/>
            <person name="Kilian B."/>
            <person name="Quintais L.T."/>
            <person name="Guerra-Assuncao J.A."/>
            <person name="Zhou Y."/>
            <person name="Gu Y."/>
            <person name="Yen J."/>
            <person name="Vogel J.H."/>
            <person name="Eyre T."/>
            <person name="Redmond S."/>
            <person name="Banerjee R."/>
            <person name="Chi J."/>
            <person name="Fu B."/>
            <person name="Langley E."/>
            <person name="Maguire S.F."/>
            <person name="Laird G.K."/>
            <person name="Lloyd D."/>
            <person name="Kenyon E."/>
            <person name="Donaldson S."/>
            <person name="Sehra H."/>
            <person name="Almeida-King J."/>
            <person name="Loveland J."/>
            <person name="Trevanion S."/>
            <person name="Jones M."/>
            <person name="Quail M."/>
            <person name="Willey D."/>
            <person name="Hunt A."/>
            <person name="Burton J."/>
            <person name="Sims S."/>
            <person name="McLay K."/>
            <person name="Plumb B."/>
            <person name="Davis J."/>
            <person name="Clee C."/>
            <person name="Oliver K."/>
            <person name="Clark R."/>
            <person name="Riddle C."/>
            <person name="Elliot D."/>
            <person name="Eliott D."/>
            <person name="Threadgold G."/>
            <person name="Harden G."/>
            <person name="Ware D."/>
            <person name="Begum S."/>
            <person name="Mortimore B."/>
            <person name="Mortimer B."/>
            <person name="Kerry G."/>
            <person name="Heath P."/>
            <person name="Phillimore B."/>
            <person name="Tracey A."/>
            <person name="Corby N."/>
            <person name="Dunn M."/>
            <person name="Johnson C."/>
            <person name="Wood J."/>
            <person name="Clark S."/>
            <person name="Pelan S."/>
            <person name="Griffiths G."/>
            <person name="Smith M."/>
            <person name="Glithero R."/>
            <person name="Howden P."/>
            <person name="Barker N."/>
            <person name="Lloyd C."/>
            <person name="Stevens C."/>
            <person name="Harley J."/>
            <person name="Holt K."/>
            <person name="Panagiotidis G."/>
            <person name="Lovell J."/>
            <person name="Beasley H."/>
            <person name="Henderson C."/>
            <person name="Gordon D."/>
            <person name="Auger K."/>
            <person name="Wright D."/>
            <person name="Collins J."/>
            <person name="Raisen C."/>
            <person name="Dyer L."/>
            <person name="Leung K."/>
            <person name="Robertson L."/>
            <person name="Ambridge K."/>
            <person name="Leongamornlert D."/>
            <person name="McGuire S."/>
            <person name="Gilderthorp R."/>
            <person name="Griffiths C."/>
            <person name="Manthravadi D."/>
            <person name="Nichol S."/>
            <person name="Barker G."/>
            <person name="Whitehead S."/>
            <person name="Kay M."/>
            <person name="Brown J."/>
            <person name="Murnane C."/>
            <person name="Gray E."/>
            <person name="Humphries M."/>
            <person name="Sycamore N."/>
            <person name="Barker D."/>
            <person name="Saunders D."/>
            <person name="Wallis J."/>
            <person name="Babbage A."/>
            <person name="Hammond S."/>
            <person name="Mashreghi-Mohammadi M."/>
            <person name="Barr L."/>
            <person name="Martin S."/>
            <person name="Wray P."/>
            <person name="Ellington A."/>
            <person name="Matthews N."/>
            <person name="Ellwood M."/>
            <person name="Woodmansey R."/>
            <person name="Clark G."/>
            <person name="Cooper J."/>
            <person name="Cooper J."/>
            <person name="Tromans A."/>
            <person name="Grafham D."/>
            <person name="Skuce C."/>
            <person name="Pandian R."/>
            <person name="Andrews R."/>
            <person name="Harrison E."/>
            <person name="Kimberley A."/>
            <person name="Garnett J."/>
            <person name="Fosker N."/>
            <person name="Hall R."/>
            <person name="Garner P."/>
            <person name="Kelly D."/>
            <person name="Bird C."/>
            <person name="Palmer S."/>
            <person name="Gehring I."/>
            <person name="Berger A."/>
            <person name="Dooley C.M."/>
            <person name="Ersan-Urun Z."/>
            <person name="Eser C."/>
            <person name="Geiger H."/>
            <person name="Geisler M."/>
            <person name="Karotki L."/>
            <person name="Kirn A."/>
            <person name="Konantz J."/>
            <person name="Konantz M."/>
            <person name="Oberlander M."/>
            <person name="Rudolph-Geiger S."/>
            <person name="Teucke M."/>
            <person name="Lanz C."/>
            <person name="Raddatz G."/>
            <person name="Osoegawa K."/>
            <person name="Zhu B."/>
            <person name="Rapp A."/>
            <person name="Widaa S."/>
            <person name="Langford C."/>
            <person name="Yang F."/>
            <person name="Schuster S.C."/>
            <person name="Carter N.P."/>
            <person name="Harrow J."/>
            <person name="Ning Z."/>
            <person name="Herrero J."/>
            <person name="Searle S.M."/>
            <person name="Enright A."/>
            <person name="Geisler R."/>
            <person name="Plasterk R.H."/>
            <person name="Lee C."/>
            <person name="Westerfield M."/>
            <person name="de Jong P.J."/>
            <person name="Zon L.I."/>
            <person name="Postlethwait J.H."/>
            <person name="Nusslein-Volhard C."/>
            <person name="Hubbard T.J."/>
            <person name="Roest Crollius H."/>
            <person name="Rogers J."/>
            <person name="Stemple D.L."/>
        </authorList>
    </citation>
    <scope>NUCLEOTIDE SEQUENCE [LARGE SCALE GENOMIC DNA]</scope>
    <source>
        <strain evidence="8">Tuebingen</strain>
    </source>
</reference>
<keyword evidence="1" id="KW-0433">Leucine-rich repeat</keyword>
<feature type="domain" description="LRRCT" evidence="7">
    <location>
        <begin position="232"/>
        <end position="284"/>
    </location>
</feature>
<dbReference type="AlphaFoldDB" id="A0A2R8PZ71"/>
<dbReference type="GeneTree" id="ENSGT00940000154868"/>
<evidence type="ECO:0000256" key="4">
    <source>
        <dbReference type="SAM" id="MobiDB-lite"/>
    </source>
</evidence>
<evidence type="ECO:0000313" key="11">
    <source>
        <dbReference type="ZFIN" id="ZDB-GENE-120209-2"/>
    </source>
</evidence>
<feature type="transmembrane region" description="Helical" evidence="5">
    <location>
        <begin position="300"/>
        <end position="320"/>
    </location>
</feature>
<dbReference type="SMART" id="SM00082">
    <property type="entry name" value="LRRCT"/>
    <property type="match status" value="1"/>
</dbReference>
<dbReference type="InterPro" id="IPR001611">
    <property type="entry name" value="Leu-rich_rpt"/>
</dbReference>
<feature type="chain" id="PRO_5035035296" evidence="6 10">
    <location>
        <begin position="22"/>
        <end position="383"/>
    </location>
</feature>
<keyword evidence="5" id="KW-1133">Transmembrane helix</keyword>
<evidence type="ECO:0000256" key="3">
    <source>
        <dbReference type="ARBA" id="ARBA00022737"/>
    </source>
</evidence>
<dbReference type="Bgee" id="ENSDARG00000114338">
    <property type="expression patterns" value="Expressed in larva"/>
</dbReference>
<accession>A0A8M1NYX4</accession>
<dbReference type="PROSITE" id="PS51450">
    <property type="entry name" value="LRR"/>
    <property type="match status" value="1"/>
</dbReference>
<dbReference type="RefSeq" id="NP_001239390.2">
    <property type="nucleotide sequence ID" value="NM_001252461.2"/>
</dbReference>
<protein>
    <submittedName>
        <fullName evidence="8 10">Trophoblast glycoprotein-like</fullName>
    </submittedName>
</protein>
<keyword evidence="5" id="KW-0812">Transmembrane</keyword>
<dbReference type="AGR" id="ZFIN:ZDB-GENE-120209-2"/>
<keyword evidence="2 6" id="KW-0732">Signal</keyword>
<dbReference type="InterPro" id="IPR052286">
    <property type="entry name" value="Wnt_signaling_inhibitor"/>
</dbReference>
<dbReference type="GO" id="GO:0090090">
    <property type="term" value="P:negative regulation of canonical Wnt signaling pathway"/>
    <property type="evidence" value="ECO:0000318"/>
    <property type="project" value="GO_Central"/>
</dbReference>
<evidence type="ECO:0000313" key="9">
    <source>
        <dbReference type="Proteomes" id="UP000000437"/>
    </source>
</evidence>
<accession>A0A2R8PZ71</accession>
<dbReference type="CTD" id="100537897"/>
<keyword evidence="3" id="KW-0677">Repeat</keyword>
<dbReference type="Proteomes" id="UP000000437">
    <property type="component" value="Chromosome 16"/>
</dbReference>
<dbReference type="GO" id="GO:0005886">
    <property type="term" value="C:plasma membrane"/>
    <property type="evidence" value="ECO:0000318"/>
    <property type="project" value="GO_Central"/>
</dbReference>
<dbReference type="InterPro" id="IPR032675">
    <property type="entry name" value="LRR_dom_sf"/>
</dbReference>
<keyword evidence="5" id="KW-0472">Membrane</keyword>
<evidence type="ECO:0000256" key="5">
    <source>
        <dbReference type="SAM" id="Phobius"/>
    </source>
</evidence>
<dbReference type="GeneID" id="100537897"/>
<dbReference type="Gene3D" id="3.80.10.10">
    <property type="entry name" value="Ribonuclease Inhibitor"/>
    <property type="match status" value="1"/>
</dbReference>
<dbReference type="InterPro" id="IPR000483">
    <property type="entry name" value="Cys-rich_flank_reg_C"/>
</dbReference>
<dbReference type="SMART" id="SM00369">
    <property type="entry name" value="LRR_TYP"/>
    <property type="match status" value="5"/>
</dbReference>
<dbReference type="KEGG" id="dre:100537897"/>
<reference evidence="10" key="4">
    <citation type="submission" date="2025-04" db="UniProtKB">
        <authorList>
            <consortium name="RefSeq"/>
        </authorList>
    </citation>
    <scope>IDENTIFICATION</scope>
    <source>
        <strain evidence="10">Tuebingen</strain>
    </source>
</reference>
<name>A0A2R8PZ71_DANRE</name>
<feature type="region of interest" description="Disordered" evidence="4">
    <location>
        <begin position="356"/>
        <end position="383"/>
    </location>
</feature>
<evidence type="ECO:0000313" key="8">
    <source>
        <dbReference type="Ensembl" id="ENSDARP00000146517"/>
    </source>
</evidence>
<dbReference type="Pfam" id="PF13855">
    <property type="entry name" value="LRR_8"/>
    <property type="match status" value="2"/>
</dbReference>
<dbReference type="EMBL" id="CU861891">
    <property type="status" value="NOT_ANNOTATED_CDS"/>
    <property type="molecule type" value="Genomic_DNA"/>
</dbReference>
<feature type="signal peptide" evidence="6">
    <location>
        <begin position="1"/>
        <end position="21"/>
    </location>
</feature>
<dbReference type="PANTHER" id="PTHR24364:SF22">
    <property type="entry name" value="TROPHOBLAST GLYCOPROTEIN A-RELATED"/>
    <property type="match status" value="1"/>
</dbReference>
<evidence type="ECO:0000313" key="10">
    <source>
        <dbReference type="RefSeq" id="NP_001239390.2"/>
    </source>
</evidence>
<proteinExistence type="predicted"/>
<evidence type="ECO:0000256" key="1">
    <source>
        <dbReference type="ARBA" id="ARBA00022614"/>
    </source>
</evidence>
<feature type="compositionally biased region" description="Basic and acidic residues" evidence="4">
    <location>
        <begin position="356"/>
        <end position="365"/>
    </location>
</feature>
<reference evidence="10" key="1">
    <citation type="journal article" date="2011" name="Dev. Cell">
        <title>Waif1/5T4 inhibits Wnt/beta-catenin signaling and activates noncanonical Wnt pathways by modifying LRP6 subcellular localization.</title>
        <authorList>
            <person name="Kagermeier-Schenk B."/>
            <person name="Wehner D."/>
            <person name="Ozhan-Kizil G."/>
            <person name="Yamamoto H."/>
            <person name="Li J."/>
            <person name="Kirchner K."/>
            <person name="Hoffmann C."/>
            <person name="Stern P."/>
            <person name="Kikuchi A."/>
            <person name="Schambony A."/>
            <person name="Weidinger G."/>
        </authorList>
    </citation>
    <scope>NUCLEOTIDE SEQUENCE</scope>
    <source>
        <strain evidence="10">Tuebingen</strain>
    </source>
</reference>
<dbReference type="STRING" id="7955.ENSDARP00000146517"/>
<reference evidence="8" key="3">
    <citation type="submission" date="2018-04" db="UniProtKB">
        <authorList>
            <consortium name="Ensembl"/>
        </authorList>
    </citation>
    <scope>IDENTIFICATION</scope>
    <source>
        <strain evidence="8">Tuebingen</strain>
    </source>
</reference>
<dbReference type="ZFIN" id="ZDB-GENE-120209-2">
    <property type="gene designation" value="tpbg1a"/>
</dbReference>
<dbReference type="SUPFAM" id="SSF52058">
    <property type="entry name" value="L domain-like"/>
    <property type="match status" value="1"/>
</dbReference>
<dbReference type="OrthoDB" id="8861968at2759"/>
<evidence type="ECO:0000256" key="2">
    <source>
        <dbReference type="ARBA" id="ARBA00022729"/>
    </source>
</evidence>
<dbReference type="ExpressionAtlas" id="A0A2R8PZ71">
    <property type="expression patterns" value="differential"/>
</dbReference>
<dbReference type="Pfam" id="PF00560">
    <property type="entry name" value="LRR_1"/>
    <property type="match status" value="1"/>
</dbReference>
<sequence length="383" mass="42682">MMPLTLACASLLLMCVCWSVALCPPRCVCSGTPLTVRCSPTDLPGLTGTLSRSGDSLQQLQHSSFRGLRNTTLLELSHNRITEIGSHAFSSLLMLRSLILNNNALVLIHPEAFSIPGSPLEELSLRSSLYNHTSLTDLITALRWGELFNLQRLDLSGNRLVLLPPGMFTPLPRLQYLHLNNNSLVAVYNCTFTGVENLLELDLSRNAFKMISGEGLHELERLSLVRLMLSQNPYTCTCEMLEFVHWLNSSKVKIGDVERLSCESPAEMRNVSLRVINAQVLGCYGEAQKVNTDLSLHTSYVFLGLVLGFVGMVFLLVVYLNRKGIKKWITDIHEACRDVLEGYHYRYELDSDPRLGHVSNRDPRKARAPTDGGISQIPSDVTL</sequence>
<evidence type="ECO:0000259" key="7">
    <source>
        <dbReference type="SMART" id="SM00082"/>
    </source>
</evidence>
<keyword evidence="9" id="KW-1185">Reference proteome</keyword>
<gene>
    <name evidence="10 11" type="primary">tpbg1a</name>
    <name evidence="10" type="synonym">5T4</name>
    <name evidence="8 10" type="synonym">tpbgl</name>
    <name evidence="10" type="synonym">Waif1b</name>
</gene>
<dbReference type="OMA" id="QHRYEID"/>
<dbReference type="SMR" id="A0A2R8PZ71"/>